<dbReference type="GO" id="GO:0004197">
    <property type="term" value="F:cysteine-type endopeptidase activity"/>
    <property type="evidence" value="ECO:0007669"/>
    <property type="project" value="InterPro"/>
</dbReference>
<feature type="compositionally biased region" description="Basic and acidic residues" evidence="2">
    <location>
        <begin position="271"/>
        <end position="281"/>
    </location>
</feature>
<dbReference type="Proteomes" id="UP000059188">
    <property type="component" value="Unassembled WGS sequence"/>
</dbReference>
<dbReference type="GO" id="GO:0005737">
    <property type="term" value="C:cytoplasm"/>
    <property type="evidence" value="ECO:0007669"/>
    <property type="project" value="TreeGrafter"/>
</dbReference>
<protein>
    <submittedName>
        <fullName evidence="4">Metacaspase-4</fullName>
    </submittedName>
</protein>
<dbReference type="AlphaFoldDB" id="A0A0B7G1Y6"/>
<organism evidence="4 5">
    <name type="scientific">Thanatephorus cucumeris (strain AG1-IB / isolate 7/3/14)</name>
    <name type="common">Lettuce bottom rot fungus</name>
    <name type="synonym">Rhizoctonia solani</name>
    <dbReference type="NCBI Taxonomy" id="1108050"/>
    <lineage>
        <taxon>Eukaryota</taxon>
        <taxon>Fungi</taxon>
        <taxon>Dikarya</taxon>
        <taxon>Basidiomycota</taxon>
        <taxon>Agaricomycotina</taxon>
        <taxon>Agaricomycetes</taxon>
        <taxon>Cantharellales</taxon>
        <taxon>Ceratobasidiaceae</taxon>
        <taxon>Rhizoctonia</taxon>
        <taxon>Rhizoctonia solani AG-1</taxon>
    </lineage>
</organism>
<feature type="region of interest" description="Disordered" evidence="2">
    <location>
        <begin position="267"/>
        <end position="299"/>
    </location>
</feature>
<dbReference type="InterPro" id="IPR011600">
    <property type="entry name" value="Pept_C14_caspase"/>
</dbReference>
<accession>A0A0B7G1Y6</accession>
<dbReference type="EMBL" id="LN679191">
    <property type="protein sequence ID" value="CEL63980.1"/>
    <property type="molecule type" value="Genomic_DNA"/>
</dbReference>
<evidence type="ECO:0000259" key="3">
    <source>
        <dbReference type="Pfam" id="PF00656"/>
    </source>
</evidence>
<dbReference type="PANTHER" id="PTHR48104:SF30">
    <property type="entry name" value="METACASPASE-1"/>
    <property type="match status" value="1"/>
</dbReference>
<comment type="similarity">
    <text evidence="1">Belongs to the peptidase C14B family.</text>
</comment>
<dbReference type="Pfam" id="PF00656">
    <property type="entry name" value="Peptidase_C14"/>
    <property type="match status" value="2"/>
</dbReference>
<sequence>MLSLNSLRSSDPAPAAERAVSKGTVVTSDREALETLKGYIQASGQLTGSQPNSPRRALIIAVQYGVHVVRAPLAGTVRDAVLAYRMLCGQENSFGYKPTEIRILVEGLESLDSKIRPTPDNIRESLKWLVEGAGSEDYRFLYYSGHGTYVETNEKDGKQALEIPSGNPRTGDPDLDRSSANTEQWNRIRTLDVPKDKLKYYKEAIVASYALGGSNELSDYFIYDQELNDYMSKLPPGCKLTSLIDACHSGRILNCNFKEEGDGFRAIGHGSGKEAQDRAEVDASSTQDAPSSEDLEDPSEAAKLLEEIRTSTKYTFAPGLTSAPLVTLTEDLPDKEKQRDKIVAEVLHWSGCHQRQTSILAAAASVFTLAFAETVKASDVKSWTVQKVFDELNKAIKAASSNHLQYAQVWTSLGKGSKEDAESKLKGNFYKFLGYQD</sequence>
<feature type="region of interest" description="Disordered" evidence="2">
    <location>
        <begin position="1"/>
        <end position="22"/>
    </location>
</feature>
<evidence type="ECO:0000256" key="2">
    <source>
        <dbReference type="SAM" id="MobiDB-lite"/>
    </source>
</evidence>
<feature type="domain" description="Peptidase C14 caspase" evidence="3">
    <location>
        <begin position="55"/>
        <end position="155"/>
    </location>
</feature>
<evidence type="ECO:0000256" key="1">
    <source>
        <dbReference type="ARBA" id="ARBA00009005"/>
    </source>
</evidence>
<evidence type="ECO:0000313" key="5">
    <source>
        <dbReference type="Proteomes" id="UP000059188"/>
    </source>
</evidence>
<gene>
    <name evidence="4" type="ORF">RSOLAG1IB_10963</name>
</gene>
<dbReference type="Gene3D" id="3.40.50.1460">
    <property type="match status" value="1"/>
</dbReference>
<feature type="region of interest" description="Disordered" evidence="2">
    <location>
        <begin position="154"/>
        <end position="182"/>
    </location>
</feature>
<keyword evidence="5" id="KW-1185">Reference proteome</keyword>
<dbReference type="PANTHER" id="PTHR48104">
    <property type="entry name" value="METACASPASE-4"/>
    <property type="match status" value="1"/>
</dbReference>
<dbReference type="GO" id="GO:0006508">
    <property type="term" value="P:proteolysis"/>
    <property type="evidence" value="ECO:0007669"/>
    <property type="project" value="InterPro"/>
</dbReference>
<feature type="domain" description="Peptidase C14 caspase" evidence="3">
    <location>
        <begin position="222"/>
        <end position="409"/>
    </location>
</feature>
<name>A0A0B7G1Y6_THACB</name>
<dbReference type="InterPro" id="IPR050452">
    <property type="entry name" value="Metacaspase"/>
</dbReference>
<proteinExistence type="inferred from homology"/>
<reference evidence="4 5" key="1">
    <citation type="submission" date="2014-11" db="EMBL/GenBank/DDBJ databases">
        <authorList>
            <person name="Wibberg Daniel"/>
        </authorList>
    </citation>
    <scope>NUCLEOTIDE SEQUENCE [LARGE SCALE GENOMIC DNA]</scope>
    <source>
        <strain evidence="4">Rhizoctonia solani AG1-IB 7/3/14</strain>
    </source>
</reference>
<evidence type="ECO:0000313" key="4">
    <source>
        <dbReference type="EMBL" id="CEL63980.1"/>
    </source>
</evidence>
<dbReference type="OrthoDB" id="3223806at2759"/>